<protein>
    <submittedName>
        <fullName evidence="3">T9SS type A sorting domain-containing protein</fullName>
    </submittedName>
</protein>
<keyword evidence="4" id="KW-1185">Reference proteome</keyword>
<evidence type="ECO:0000313" key="4">
    <source>
        <dbReference type="Proteomes" id="UP000447545"/>
    </source>
</evidence>
<name>A0A7K1GAR1_9FLAO</name>
<gene>
    <name evidence="3" type="ORF">F1003_00945</name>
</gene>
<comment type="caution">
    <text evidence="3">The sequence shown here is derived from an EMBL/GenBank/DDBJ whole genome shotgun (WGS) entry which is preliminary data.</text>
</comment>
<dbReference type="Pfam" id="PF18962">
    <property type="entry name" value="Por_Secre_tail"/>
    <property type="match status" value="1"/>
</dbReference>
<keyword evidence="1" id="KW-0732">Signal</keyword>
<evidence type="ECO:0000256" key="1">
    <source>
        <dbReference type="ARBA" id="ARBA00022729"/>
    </source>
</evidence>
<dbReference type="InterPro" id="IPR026444">
    <property type="entry name" value="Secre_tail"/>
</dbReference>
<proteinExistence type="predicted"/>
<dbReference type="Proteomes" id="UP000447545">
    <property type="component" value="Unassembled WGS sequence"/>
</dbReference>
<dbReference type="EMBL" id="WJYA01000002">
    <property type="protein sequence ID" value="MTE25484.1"/>
    <property type="molecule type" value="Genomic_DNA"/>
</dbReference>
<sequence length="386" mass="42562">MAYVIFNAQIFRIATFKHYSKCPMVKQACFNIILFCSILCVSAQQFTLETDLSASVSETSGLLYLNNTLITHNDSATTNQLFDVDTSTGMVTRTVTITNATNTDWEDLTHDDTYIYIGDFGNYQGNRTNLKVYRIAIVDYFASTSVTADEINFSYSNQTDFTPSPLATNFDAEGLIHYNNNLYVFSKNWVDGNTNIHELPKTPGTHSISMVDTIAAEGLISGATFNILSNAVMLIGYDANGAFLIELEGFHSGLFSNGTVTKTSVSVPANYSPQIEGIIQLNADEYYVSAEENSSLNAGLYSFNTSTLSTSDIETESISFYPNPAKRLITLSQNNLETRIYSITGQLVKTSNKKRIDISDLNSGVYLIKIEESSSGNSVTKRLIVE</sequence>
<accession>A0A7K1GAR1</accession>
<feature type="domain" description="Secretion system C-terminal sorting" evidence="2">
    <location>
        <begin position="321"/>
        <end position="385"/>
    </location>
</feature>
<evidence type="ECO:0000313" key="3">
    <source>
        <dbReference type="EMBL" id="MTE25484.1"/>
    </source>
</evidence>
<dbReference type="AlphaFoldDB" id="A0A7K1GAR1"/>
<evidence type="ECO:0000259" key="2">
    <source>
        <dbReference type="Pfam" id="PF18962"/>
    </source>
</evidence>
<organism evidence="3 4">
    <name type="scientific">Winogradskyella ouciana</name>
    <dbReference type="NCBI Taxonomy" id="2608631"/>
    <lineage>
        <taxon>Bacteria</taxon>
        <taxon>Pseudomonadati</taxon>
        <taxon>Bacteroidota</taxon>
        <taxon>Flavobacteriia</taxon>
        <taxon>Flavobacteriales</taxon>
        <taxon>Flavobacteriaceae</taxon>
        <taxon>Winogradskyella</taxon>
    </lineage>
</organism>
<dbReference type="NCBIfam" id="TIGR04183">
    <property type="entry name" value="Por_Secre_tail"/>
    <property type="match status" value="1"/>
</dbReference>
<reference evidence="3 4" key="1">
    <citation type="submission" date="2019-11" db="EMBL/GenBank/DDBJ databases">
        <title>Winogradskyella ouciana sp. nov., isolated from the hadal seawater of the Mariana Trench.</title>
        <authorList>
            <person name="Liu R."/>
        </authorList>
    </citation>
    <scope>NUCLEOTIDE SEQUENCE [LARGE SCALE GENOMIC DNA]</scope>
    <source>
        <strain evidence="3 4">ZXX205</strain>
    </source>
</reference>